<protein>
    <submittedName>
        <fullName evidence="1">Uncharacterized protein</fullName>
    </submittedName>
</protein>
<sequence length="67" mass="7495">MKINNILITATFMASILLSGCDLLRCKTESDSDYEIEIESTDVDDSCNCKSSEYCSVCEIKIEMISK</sequence>
<dbReference type="HOGENOM" id="CLU_2804445_0_0_5"/>
<gene>
    <name evidence="1" type="ORF">lam_737</name>
</gene>
<dbReference type="AlphaFoldDB" id="U6B5L2"/>
<organism evidence="1 2">
    <name type="scientific">Candidatus Liberibacter americanus str. Sao Paulo</name>
    <dbReference type="NCBI Taxonomy" id="1261131"/>
    <lineage>
        <taxon>Bacteria</taxon>
        <taxon>Pseudomonadati</taxon>
        <taxon>Pseudomonadota</taxon>
        <taxon>Alphaproteobacteria</taxon>
        <taxon>Hyphomicrobiales</taxon>
        <taxon>Rhizobiaceae</taxon>
        <taxon>Liberibacter</taxon>
    </lineage>
</organism>
<proteinExistence type="predicted"/>
<reference evidence="1 2" key="1">
    <citation type="journal article" date="2014" name="Mol. Plant Microbe Interact.">
        <title>The complete genome sequence of Candidatus Liberibacter americanus, associated with citrus Huanglongbing.</title>
        <authorList>
            <person name="Wulff N.A."/>
            <person name="Zhang S."/>
            <person name="Setubal J.C."/>
            <person name="Almeida N.F."/>
            <person name="Martins E.C."/>
            <person name="Harakava R."/>
            <person name="Kumar D."/>
            <person name="Rangel L.T."/>
            <person name="Foissac X."/>
            <person name="Bove J."/>
            <person name="Gabriel D.W."/>
        </authorList>
    </citation>
    <scope>NUCLEOTIDE SEQUENCE [LARGE SCALE GENOMIC DNA]</scope>
    <source>
        <strain evidence="1 2">Sao Paulo</strain>
    </source>
</reference>
<dbReference type="STRING" id="1261131.lam_737"/>
<evidence type="ECO:0000313" key="2">
    <source>
        <dbReference type="Proteomes" id="UP000017862"/>
    </source>
</evidence>
<accession>U6B5L2</accession>
<name>U6B5L2_9HYPH</name>
<dbReference type="EMBL" id="CP006604">
    <property type="protein sequence ID" value="AHA28083.1"/>
    <property type="molecule type" value="Genomic_DNA"/>
</dbReference>
<dbReference type="Proteomes" id="UP000017862">
    <property type="component" value="Chromosome"/>
</dbReference>
<evidence type="ECO:0000313" key="1">
    <source>
        <dbReference type="EMBL" id="AHA28083.1"/>
    </source>
</evidence>
<dbReference type="KEGG" id="lar:lam_737"/>
<dbReference type="RefSeq" id="WP_023466346.1">
    <property type="nucleotide sequence ID" value="NC_022793.1"/>
</dbReference>
<dbReference type="PROSITE" id="PS51257">
    <property type="entry name" value="PROKAR_LIPOPROTEIN"/>
    <property type="match status" value="1"/>
</dbReference>
<keyword evidence="2" id="KW-1185">Reference proteome</keyword>